<comment type="caution">
    <text evidence="1">The sequence shown here is derived from an EMBL/GenBank/DDBJ whole genome shotgun (WGS) entry which is preliminary data.</text>
</comment>
<dbReference type="AlphaFoldDB" id="A0A2I1DPF3"/>
<dbReference type="Gene3D" id="3.40.50.140">
    <property type="match status" value="1"/>
</dbReference>
<proteinExistence type="predicted"/>
<dbReference type="SUPFAM" id="SSF56712">
    <property type="entry name" value="Prokaryotic type I DNA topoisomerase"/>
    <property type="match status" value="1"/>
</dbReference>
<accession>A0A2I1DPF3</accession>
<dbReference type="InParanoid" id="A0A2I1DPF3"/>
<reference evidence="1 2" key="1">
    <citation type="submission" date="2017-03" db="EMBL/GenBank/DDBJ databases">
        <title>Draft genime sequence of the acidophilic sulfur-oxidizing bacterium Acidithiobacillus sp. SH, isolated from seawater.</title>
        <authorList>
            <person name="Sharmin S."/>
            <person name="Tokuhisa M."/>
            <person name="Kanao T."/>
            <person name="Kamimura K."/>
        </authorList>
    </citation>
    <scope>NUCLEOTIDE SEQUENCE [LARGE SCALE GENOMIC DNA]</scope>
    <source>
        <strain evidence="1 2">SH</strain>
    </source>
</reference>
<keyword evidence="2" id="KW-1185">Reference proteome</keyword>
<organism evidence="1 2">
    <name type="scientific">Acidithiobacillus marinus</name>
    <dbReference type="NCBI Taxonomy" id="187490"/>
    <lineage>
        <taxon>Bacteria</taxon>
        <taxon>Pseudomonadati</taxon>
        <taxon>Pseudomonadota</taxon>
        <taxon>Acidithiobacillia</taxon>
        <taxon>Acidithiobacillales</taxon>
        <taxon>Acidithiobacillaceae</taxon>
        <taxon>Acidithiobacillus</taxon>
    </lineage>
</organism>
<dbReference type="EMBL" id="MXAV01000007">
    <property type="protein sequence ID" value="PKY11747.1"/>
    <property type="molecule type" value="Genomic_DNA"/>
</dbReference>
<name>A0A2I1DPF3_9PROT</name>
<evidence type="ECO:0000313" key="2">
    <source>
        <dbReference type="Proteomes" id="UP000234329"/>
    </source>
</evidence>
<protein>
    <submittedName>
        <fullName evidence="1">Uncharacterized protein</fullName>
    </submittedName>
</protein>
<dbReference type="InterPro" id="IPR023405">
    <property type="entry name" value="Topo_IA_core_domain"/>
</dbReference>
<dbReference type="Proteomes" id="UP000234329">
    <property type="component" value="Unassembled WGS sequence"/>
</dbReference>
<sequence>MFRHASPQEYHPRWKSWRIEDLPMLPEPRFRPRTGCAAKIQECKSAIAQADRIILAPPPDPPGMMDLQILLDYVGYVGPVTVWSTHSLRDQDMIRTISSPVEDADYWVQAEKLRVHADWLIGLNGSRAMTLYGRVSKAIPVGRVLSAMLSTFPVVPLSPSTEDQNSSLDASTLQARTLRAFGDAPKDTLVAWQRAWEMGRISYPFSNEPVRFLEKLSAPPSDPLYALFQGAGRRENHPPCLLADWLESLRDVSPWVQDPALKSQGSNIPLGSVRGRVNHFQHLVDQGWLDPHEMRLTDAGRRVHAQLPASLTDLGLTVLWSHALDPRVSIGKIGEGSDVLQKFRAWSDKYVVDLISQMGKG</sequence>
<dbReference type="Gene3D" id="1.10.460.10">
    <property type="entry name" value="Topoisomerase I, domain 2"/>
    <property type="match status" value="1"/>
</dbReference>
<evidence type="ECO:0000313" key="1">
    <source>
        <dbReference type="EMBL" id="PKY11747.1"/>
    </source>
</evidence>
<dbReference type="InterPro" id="IPR013824">
    <property type="entry name" value="Topo_IA_cen_sub1"/>
</dbReference>
<gene>
    <name evidence="1" type="ORF">B1757_02855</name>
</gene>
<dbReference type="RefSeq" id="WP_101536888.1">
    <property type="nucleotide sequence ID" value="NZ_MXAV01000007.1"/>
</dbReference>